<protein>
    <submittedName>
        <fullName evidence="9">Toxin HicA</fullName>
    </submittedName>
</protein>
<dbReference type="GO" id="GO:0003729">
    <property type="term" value="F:mRNA binding"/>
    <property type="evidence" value="ECO:0007669"/>
    <property type="project" value="InterPro"/>
</dbReference>
<evidence type="ECO:0000256" key="3">
    <source>
        <dbReference type="ARBA" id="ARBA00022722"/>
    </source>
</evidence>
<evidence type="ECO:0000256" key="5">
    <source>
        <dbReference type="ARBA" id="ARBA00022801"/>
    </source>
</evidence>
<keyword evidence="6" id="KW-0694">RNA-binding</keyword>
<evidence type="ECO:0000256" key="2">
    <source>
        <dbReference type="ARBA" id="ARBA00022649"/>
    </source>
</evidence>
<dbReference type="Gene3D" id="3.30.920.30">
    <property type="entry name" value="Hypothetical protein"/>
    <property type="match status" value="1"/>
</dbReference>
<dbReference type="EMBL" id="BJCR01000003">
    <property type="protein sequence ID" value="GCL68444.1"/>
    <property type="molecule type" value="Genomic_DNA"/>
</dbReference>
<keyword evidence="2" id="KW-1277">Toxin-antitoxin system</keyword>
<organism evidence="9 10">
    <name type="scientific">Veillonella tobetsuensis</name>
    <dbReference type="NCBI Taxonomy" id="1110546"/>
    <lineage>
        <taxon>Bacteria</taxon>
        <taxon>Bacillati</taxon>
        <taxon>Bacillota</taxon>
        <taxon>Negativicutes</taxon>
        <taxon>Veillonellales</taxon>
        <taxon>Veillonellaceae</taxon>
        <taxon>Veillonella</taxon>
    </lineage>
</organism>
<evidence type="ECO:0000313" key="9">
    <source>
        <dbReference type="EMBL" id="PQL25476.1"/>
    </source>
</evidence>
<dbReference type="RefSeq" id="WP_105092875.1">
    <property type="nucleotide sequence ID" value="NZ_CALGZP010000010.1"/>
</dbReference>
<dbReference type="Proteomes" id="UP000303581">
    <property type="component" value="Unassembled WGS sequence"/>
</dbReference>
<dbReference type="InterPro" id="IPR038570">
    <property type="entry name" value="HicA_sf"/>
</dbReference>
<name>A0A2S7ZQE8_9FIRM</name>
<evidence type="ECO:0000256" key="1">
    <source>
        <dbReference type="ARBA" id="ARBA00006620"/>
    </source>
</evidence>
<evidence type="ECO:0000313" key="10">
    <source>
        <dbReference type="Proteomes" id="UP000238877"/>
    </source>
</evidence>
<dbReference type="Proteomes" id="UP000238877">
    <property type="component" value="Unassembled WGS sequence"/>
</dbReference>
<dbReference type="EMBL" id="PPDF01000008">
    <property type="protein sequence ID" value="PQL25476.1"/>
    <property type="molecule type" value="Genomic_DNA"/>
</dbReference>
<keyword evidence="11" id="KW-1185">Reference proteome</keyword>
<evidence type="ECO:0000256" key="6">
    <source>
        <dbReference type="ARBA" id="ARBA00022884"/>
    </source>
</evidence>
<evidence type="ECO:0000313" key="11">
    <source>
        <dbReference type="Proteomes" id="UP000303581"/>
    </source>
</evidence>
<keyword evidence="7" id="KW-0346">Stress response</keyword>
<keyword evidence="3" id="KW-0540">Nuclease</keyword>
<comment type="caution">
    <text evidence="9">The sequence shown here is derived from an EMBL/GenBank/DDBJ whole genome shotgun (WGS) entry which is preliminary data.</text>
</comment>
<keyword evidence="5" id="KW-0378">Hydrolase</keyword>
<keyword evidence="4" id="KW-0255">Endonuclease</keyword>
<accession>A0A2S7ZQE8</accession>
<comment type="similarity">
    <text evidence="1">Belongs to the HicA mRNA interferase family.</text>
</comment>
<dbReference type="Pfam" id="PF07927">
    <property type="entry name" value="HicA_toxin"/>
    <property type="match status" value="1"/>
</dbReference>
<dbReference type="AlphaFoldDB" id="A0A2S7ZQE8"/>
<evidence type="ECO:0000256" key="7">
    <source>
        <dbReference type="ARBA" id="ARBA00023016"/>
    </source>
</evidence>
<dbReference type="SUPFAM" id="SSF54786">
    <property type="entry name" value="YcfA/nrd intein domain"/>
    <property type="match status" value="1"/>
</dbReference>
<proteinExistence type="inferred from homology"/>
<evidence type="ECO:0000256" key="4">
    <source>
        <dbReference type="ARBA" id="ARBA00022759"/>
    </source>
</evidence>
<gene>
    <name evidence="8" type="ORF">PAGU1579_02130</name>
    <name evidence="9" type="ORF">VTHSUH11_05195</name>
</gene>
<reference evidence="9 10" key="1">
    <citation type="submission" date="2018-01" db="EMBL/GenBank/DDBJ databases">
        <title>Draft genome sequences of clinical isolates and type strains of oral Veillonella including Veillonella infantum sp., nov.</title>
        <authorList>
            <person name="Mashima I."/>
            <person name="Liao Y.-C."/>
            <person name="Sabharwal A."/>
            <person name="Haase E.M."/>
            <person name="Nakazawa F."/>
            <person name="Scannapieco F.A."/>
        </authorList>
    </citation>
    <scope>NUCLEOTIDE SEQUENCE [LARGE SCALE GENOMIC DNA]</scope>
    <source>
        <strain evidence="9 10">Y6</strain>
    </source>
</reference>
<dbReference type="GO" id="GO:0004519">
    <property type="term" value="F:endonuclease activity"/>
    <property type="evidence" value="ECO:0007669"/>
    <property type="project" value="UniProtKB-KW"/>
</dbReference>
<reference evidence="8 11" key="2">
    <citation type="submission" date="2019-03" db="EMBL/GenBank/DDBJ databases">
        <title>Draft genome sequences of two Veillonella tobetsuensis clinical isolates from intraoperative bronchial fluids of elderly patients with pulmonary carcinoma.</title>
        <authorList>
            <person name="Akiyama T."/>
        </authorList>
    </citation>
    <scope>NUCLEOTIDE SEQUENCE [LARGE SCALE GENOMIC DNA]</scope>
    <source>
        <strain evidence="8 11">PAGU 1579</strain>
    </source>
</reference>
<dbReference type="GO" id="GO:0016787">
    <property type="term" value="F:hydrolase activity"/>
    <property type="evidence" value="ECO:0007669"/>
    <property type="project" value="UniProtKB-KW"/>
</dbReference>
<evidence type="ECO:0000313" key="8">
    <source>
        <dbReference type="EMBL" id="GCL68444.1"/>
    </source>
</evidence>
<dbReference type="InterPro" id="IPR012933">
    <property type="entry name" value="HicA_mRNA_interferase"/>
</dbReference>
<sequence length="58" mass="6781">MKDKDLLKLLLKNGWKDVRQRGSHHRLKKDNQVEVIAVHGKDVPTGLLNTILKRTRLR</sequence>